<feature type="transmembrane region" description="Helical" evidence="1">
    <location>
        <begin position="30"/>
        <end position="49"/>
    </location>
</feature>
<evidence type="ECO:0000313" key="3">
    <source>
        <dbReference type="Proteomes" id="UP000595254"/>
    </source>
</evidence>
<organism evidence="2 3">
    <name type="scientific">Peribacillus psychrosaccharolyticus</name>
    <name type="common">Bacillus psychrosaccharolyticus</name>
    <dbReference type="NCBI Taxonomy" id="1407"/>
    <lineage>
        <taxon>Bacteria</taxon>
        <taxon>Bacillati</taxon>
        <taxon>Bacillota</taxon>
        <taxon>Bacilli</taxon>
        <taxon>Bacillales</taxon>
        <taxon>Bacillaceae</taxon>
        <taxon>Peribacillus</taxon>
    </lineage>
</organism>
<reference evidence="2 3" key="1">
    <citation type="submission" date="2021-01" db="EMBL/GenBank/DDBJ databases">
        <title>FDA dAtabase for Regulatory Grade micrObial Sequences (FDA-ARGOS): Supporting development and validation of Infectious Disease Dx tests.</title>
        <authorList>
            <person name="Nelson B."/>
            <person name="Plummer A."/>
            <person name="Tallon L."/>
            <person name="Sadzewicz L."/>
            <person name="Zhao X."/>
            <person name="Boylan J."/>
            <person name="Ott S."/>
            <person name="Bowen H."/>
            <person name="Vavikolanu K."/>
            <person name="Mehta A."/>
            <person name="Aluvathingal J."/>
            <person name="Nadendla S."/>
            <person name="Myers T."/>
            <person name="Yan Y."/>
            <person name="Sichtig H."/>
        </authorList>
    </citation>
    <scope>NUCLEOTIDE SEQUENCE [LARGE SCALE GENOMIC DNA]</scope>
    <source>
        <strain evidence="2 3">FDAARGOS_1161</strain>
    </source>
</reference>
<dbReference type="RefSeq" id="WP_040373293.1">
    <property type="nucleotide sequence ID" value="NZ_CP068053.1"/>
</dbReference>
<proteinExistence type="predicted"/>
<sequence>MNTALFRGVSFLSKCFTASGYFWLYTLKGLIVYGVLPAACMLTAVLADLKQEGDADVALASKGYYRKYQGVQSSSLVLSLIFVCLFSGLYWFSYHEGGNSLFFLIIVLYLLGLTLVITVYLTHFIVFGEMQLKQALTFSFVYCIKKWQYSLLLLASISSLYLISRDNLIVCIFILPFLLALSSRWILEKARLPLQAPFS</sequence>
<keyword evidence="1" id="KW-1133">Transmembrane helix</keyword>
<dbReference type="Proteomes" id="UP000595254">
    <property type="component" value="Chromosome"/>
</dbReference>
<feature type="transmembrane region" description="Helical" evidence="1">
    <location>
        <begin position="70"/>
        <end position="94"/>
    </location>
</feature>
<keyword evidence="3" id="KW-1185">Reference proteome</keyword>
<evidence type="ECO:0000256" key="1">
    <source>
        <dbReference type="SAM" id="Phobius"/>
    </source>
</evidence>
<dbReference type="EMBL" id="CP068053">
    <property type="protein sequence ID" value="QQT01906.1"/>
    <property type="molecule type" value="Genomic_DNA"/>
</dbReference>
<accession>A0A974NQB5</accession>
<evidence type="ECO:0000313" key="2">
    <source>
        <dbReference type="EMBL" id="QQT01906.1"/>
    </source>
</evidence>
<evidence type="ECO:0008006" key="4">
    <source>
        <dbReference type="Google" id="ProtNLM"/>
    </source>
</evidence>
<feature type="transmembrane region" description="Helical" evidence="1">
    <location>
        <begin position="100"/>
        <end position="126"/>
    </location>
</feature>
<feature type="transmembrane region" description="Helical" evidence="1">
    <location>
        <begin position="169"/>
        <end position="187"/>
    </location>
</feature>
<dbReference type="KEGG" id="ppsr:I6J18_08700"/>
<gene>
    <name evidence="2" type="ORF">I6J18_08700</name>
</gene>
<keyword evidence="1" id="KW-0812">Transmembrane</keyword>
<name>A0A974NQB5_PERPY</name>
<dbReference type="AlphaFoldDB" id="A0A974NQB5"/>
<protein>
    <recommendedName>
        <fullName evidence="4">DUF624 domain-containing protein</fullName>
    </recommendedName>
</protein>
<keyword evidence="1" id="KW-0472">Membrane</keyword>
<feature type="transmembrane region" description="Helical" evidence="1">
    <location>
        <begin position="147"/>
        <end position="163"/>
    </location>
</feature>